<dbReference type="PROSITE" id="PS51354">
    <property type="entry name" value="GLUTAREDOXIN_2"/>
    <property type="match status" value="1"/>
</dbReference>
<dbReference type="InterPro" id="IPR044142">
    <property type="entry name" value="AhpF_NTD_N"/>
</dbReference>
<dbReference type="InterPro" id="IPR012336">
    <property type="entry name" value="Thioredoxin-like_fold"/>
</dbReference>
<keyword evidence="6" id="KW-1185">Reference proteome</keyword>
<dbReference type="PANTHER" id="PTHR48105">
    <property type="entry name" value="THIOREDOXIN REDUCTASE 1-RELATED-RELATED"/>
    <property type="match status" value="1"/>
</dbReference>
<dbReference type="InterPro" id="IPR036249">
    <property type="entry name" value="Thioredoxin-like_sf"/>
</dbReference>
<evidence type="ECO:0000313" key="5">
    <source>
        <dbReference type="EMBL" id="SEJ51564.1"/>
    </source>
</evidence>
<sequence length="559" mass="61208">MQKIYDLIIIGGGCAGLSAGIYAGRAKLNTLLIERDHPGGQTSNTNEIANYPGVRKITGPQLMQEMQSQMQDFAVSIVQNDIQMVDFSGDVKRLYTADAEYNTRAVIIATGATPKKIGFPGEVEFTGKGIGYCATCDGEFFSGLDIFVIGGGYVAAEEAVYLTRYGKTVTIVMRGKDFSCAKSIADRAKEHPKIKVMYNTVVREVQGADFLEKAVFFNTKERKEIVYEAALADKTFGLFVFAGYQPATSIFKDQIILDTAGYIPTDEFMQTNVPGVYAAGDLRSKSLRQIVTAVADGAIAATAAEKYIAQEKERLGIVDAVKSVNVTPAKLEVPLAVKGQTLEENPAEFIPAEMKKQLTGLFAALVKDISIVSIYEETDVKSMEMVTFLKEISVLSDKITLLLYRKNENTNMEKQIGFMRMPIAAFLNEKNEYVGIKFSGIPGGHEMTSFVLAVYNLAGPGQKIELSVQEKIEKIIKPTRLEVFVSLSCHFCPDVVSAGQKIASIQPLVETEMIDISLFPELKQKLKIMSVPAMSINGGKIIFGAKKIDEIVDQILQEA</sequence>
<dbReference type="Pfam" id="PF07992">
    <property type="entry name" value="Pyr_redox_2"/>
    <property type="match status" value="1"/>
</dbReference>
<dbReference type="SUPFAM" id="SSF52833">
    <property type="entry name" value="Thioredoxin-like"/>
    <property type="match status" value="2"/>
</dbReference>
<dbReference type="InterPro" id="IPR050097">
    <property type="entry name" value="Ferredoxin-NADP_redctase_2"/>
</dbReference>
<dbReference type="PRINTS" id="PR00469">
    <property type="entry name" value="PNDRDTASEII"/>
</dbReference>
<dbReference type="InterPro" id="IPR017561">
    <property type="entry name" value="AhpF_homologue_put"/>
</dbReference>
<evidence type="ECO:0000256" key="1">
    <source>
        <dbReference type="ARBA" id="ARBA00022630"/>
    </source>
</evidence>
<feature type="domain" description="FAD/NAD(P)-binding" evidence="3">
    <location>
        <begin position="5"/>
        <end position="297"/>
    </location>
</feature>
<evidence type="ECO:0000256" key="2">
    <source>
        <dbReference type="ARBA" id="ARBA00023002"/>
    </source>
</evidence>
<feature type="domain" description="Thioredoxin-like fold" evidence="4">
    <location>
        <begin position="481"/>
        <end position="553"/>
    </location>
</feature>
<dbReference type="NCBIfam" id="TIGR03143">
    <property type="entry name" value="AhpF_homolog"/>
    <property type="match status" value="1"/>
</dbReference>
<dbReference type="GO" id="GO:0016491">
    <property type="term" value="F:oxidoreductase activity"/>
    <property type="evidence" value="ECO:0007669"/>
    <property type="project" value="UniProtKB-KW"/>
</dbReference>
<dbReference type="PRINTS" id="PR00368">
    <property type="entry name" value="FADPNR"/>
</dbReference>
<proteinExistence type="predicted"/>
<dbReference type="Pfam" id="PF13192">
    <property type="entry name" value="Thioredoxin_3"/>
    <property type="match status" value="1"/>
</dbReference>
<dbReference type="InterPro" id="IPR023753">
    <property type="entry name" value="FAD/NAD-binding_dom"/>
</dbReference>
<evidence type="ECO:0000259" key="4">
    <source>
        <dbReference type="Pfam" id="PF13192"/>
    </source>
</evidence>
<dbReference type="AlphaFoldDB" id="A0A1H6ZHF5"/>
<accession>A0A1H6ZHF5</accession>
<dbReference type="RefSeq" id="WP_091831454.1">
    <property type="nucleotide sequence ID" value="NZ_FNZK01000009.1"/>
</dbReference>
<organism evidence="5 6">
    <name type="scientific">Propionispira arboris</name>
    <dbReference type="NCBI Taxonomy" id="84035"/>
    <lineage>
        <taxon>Bacteria</taxon>
        <taxon>Bacillati</taxon>
        <taxon>Bacillota</taxon>
        <taxon>Negativicutes</taxon>
        <taxon>Selenomonadales</taxon>
        <taxon>Selenomonadaceae</taxon>
        <taxon>Propionispira</taxon>
    </lineage>
</organism>
<protein>
    <submittedName>
        <fullName evidence="5">Thioredoxin reductase (NADPH)</fullName>
    </submittedName>
</protein>
<name>A0A1H6ZHF5_9FIRM</name>
<dbReference type="CDD" id="cd02974">
    <property type="entry name" value="AhpF_NTD_N"/>
    <property type="match status" value="1"/>
</dbReference>
<dbReference type="STRING" id="84035.SAMN05660742_10975"/>
<keyword evidence="1" id="KW-0285">Flavoprotein</keyword>
<dbReference type="Proteomes" id="UP000199662">
    <property type="component" value="Unassembled WGS sequence"/>
</dbReference>
<dbReference type="SUPFAM" id="SSF51905">
    <property type="entry name" value="FAD/NAD(P)-binding domain"/>
    <property type="match status" value="1"/>
</dbReference>
<dbReference type="EMBL" id="FNZK01000009">
    <property type="protein sequence ID" value="SEJ51564.1"/>
    <property type="molecule type" value="Genomic_DNA"/>
</dbReference>
<dbReference type="InterPro" id="IPR036188">
    <property type="entry name" value="FAD/NAD-bd_sf"/>
</dbReference>
<evidence type="ECO:0000313" key="6">
    <source>
        <dbReference type="Proteomes" id="UP000199662"/>
    </source>
</evidence>
<reference evidence="5 6" key="1">
    <citation type="submission" date="2016-10" db="EMBL/GenBank/DDBJ databases">
        <authorList>
            <person name="de Groot N.N."/>
        </authorList>
    </citation>
    <scope>NUCLEOTIDE SEQUENCE [LARGE SCALE GENOMIC DNA]</scope>
    <source>
        <strain evidence="5 6">DSM 2179</strain>
    </source>
</reference>
<evidence type="ECO:0000259" key="3">
    <source>
        <dbReference type="Pfam" id="PF07992"/>
    </source>
</evidence>
<dbReference type="Gene3D" id="3.40.30.80">
    <property type="match status" value="1"/>
</dbReference>
<gene>
    <name evidence="5" type="ORF">SAMN05660742_10975</name>
</gene>
<keyword evidence="2" id="KW-0560">Oxidoreductase</keyword>
<dbReference type="Gene3D" id="3.50.50.60">
    <property type="entry name" value="FAD/NAD(P)-binding domain"/>
    <property type="match status" value="2"/>
</dbReference>